<dbReference type="Proteomes" id="UP001596043">
    <property type="component" value="Unassembled WGS sequence"/>
</dbReference>
<feature type="transmembrane region" description="Helical" evidence="2">
    <location>
        <begin position="731"/>
        <end position="756"/>
    </location>
</feature>
<feature type="coiled-coil region" evidence="1">
    <location>
        <begin position="770"/>
        <end position="804"/>
    </location>
</feature>
<dbReference type="RefSeq" id="WP_379976497.1">
    <property type="nucleotide sequence ID" value="NZ_JBHSFV010000001.1"/>
</dbReference>
<keyword evidence="1" id="KW-0175">Coiled coil</keyword>
<feature type="chain" id="PRO_5047225051" evidence="3">
    <location>
        <begin position="21"/>
        <end position="934"/>
    </location>
</feature>
<dbReference type="InterPro" id="IPR011123">
    <property type="entry name" value="Y_Y_Y"/>
</dbReference>
<dbReference type="InterPro" id="IPR013783">
    <property type="entry name" value="Ig-like_fold"/>
</dbReference>
<dbReference type="SUPFAM" id="SSF50998">
    <property type="entry name" value="Quinoprotein alcohol dehydrogenase-like"/>
    <property type="match status" value="1"/>
</dbReference>
<dbReference type="InterPro" id="IPR016032">
    <property type="entry name" value="Sig_transdc_resp-reg_C-effctor"/>
</dbReference>
<dbReference type="EMBL" id="JBHSFV010000001">
    <property type="protein sequence ID" value="MFC4632311.1"/>
    <property type="molecule type" value="Genomic_DNA"/>
</dbReference>
<keyword evidence="6" id="KW-1185">Reference proteome</keyword>
<feature type="signal peptide" evidence="3">
    <location>
        <begin position="1"/>
        <end position="20"/>
    </location>
</feature>
<organism evidence="5 6">
    <name type="scientific">Dokdonia ponticola</name>
    <dbReference type="NCBI Taxonomy" id="2041041"/>
    <lineage>
        <taxon>Bacteria</taxon>
        <taxon>Pseudomonadati</taxon>
        <taxon>Bacteroidota</taxon>
        <taxon>Flavobacteriia</taxon>
        <taxon>Flavobacteriales</taxon>
        <taxon>Flavobacteriaceae</taxon>
        <taxon>Dokdonia</taxon>
    </lineage>
</organism>
<comment type="caution">
    <text evidence="5">The sequence shown here is derived from an EMBL/GenBank/DDBJ whole genome shotgun (WGS) entry which is preliminary data.</text>
</comment>
<dbReference type="Pfam" id="PF07495">
    <property type="entry name" value="Y_Y_Y"/>
    <property type="match status" value="1"/>
</dbReference>
<evidence type="ECO:0000313" key="5">
    <source>
        <dbReference type="EMBL" id="MFC4632311.1"/>
    </source>
</evidence>
<dbReference type="InterPro" id="IPR036388">
    <property type="entry name" value="WH-like_DNA-bd_sf"/>
</dbReference>
<keyword evidence="2" id="KW-1133">Transmembrane helix</keyword>
<feature type="domain" description="HTH luxR-type" evidence="4">
    <location>
        <begin position="874"/>
        <end position="931"/>
    </location>
</feature>
<dbReference type="Gene3D" id="2.60.40.10">
    <property type="entry name" value="Immunoglobulins"/>
    <property type="match status" value="1"/>
</dbReference>
<reference evidence="6" key="1">
    <citation type="journal article" date="2019" name="Int. J. Syst. Evol. Microbiol.">
        <title>The Global Catalogue of Microorganisms (GCM) 10K type strain sequencing project: providing services to taxonomists for standard genome sequencing and annotation.</title>
        <authorList>
            <consortium name="The Broad Institute Genomics Platform"/>
            <consortium name="The Broad Institute Genome Sequencing Center for Infectious Disease"/>
            <person name="Wu L."/>
            <person name="Ma J."/>
        </authorList>
    </citation>
    <scope>NUCLEOTIDE SEQUENCE [LARGE SCALE GENOMIC DNA]</scope>
    <source>
        <strain evidence="6">YJ-61-S</strain>
    </source>
</reference>
<dbReference type="InterPro" id="IPR015943">
    <property type="entry name" value="WD40/YVTN_repeat-like_dom_sf"/>
</dbReference>
<evidence type="ECO:0000256" key="3">
    <source>
        <dbReference type="SAM" id="SignalP"/>
    </source>
</evidence>
<evidence type="ECO:0000256" key="1">
    <source>
        <dbReference type="SAM" id="Coils"/>
    </source>
</evidence>
<gene>
    <name evidence="5" type="ORF">ACFO3O_00215</name>
</gene>
<proteinExistence type="predicted"/>
<dbReference type="SUPFAM" id="SSF46894">
    <property type="entry name" value="C-terminal effector domain of the bipartite response regulators"/>
    <property type="match status" value="1"/>
</dbReference>
<evidence type="ECO:0000256" key="2">
    <source>
        <dbReference type="SAM" id="Phobius"/>
    </source>
</evidence>
<dbReference type="InterPro" id="IPR000792">
    <property type="entry name" value="Tscrpt_reg_LuxR_C"/>
</dbReference>
<keyword evidence="2" id="KW-0472">Membrane</keyword>
<dbReference type="SMART" id="SM00421">
    <property type="entry name" value="HTH_LUXR"/>
    <property type="match status" value="1"/>
</dbReference>
<name>A0ABV9HSV1_9FLAO</name>
<evidence type="ECO:0000259" key="4">
    <source>
        <dbReference type="SMART" id="SM00421"/>
    </source>
</evidence>
<keyword evidence="3" id="KW-0732">Signal</keyword>
<dbReference type="Gene3D" id="1.10.10.10">
    <property type="entry name" value="Winged helix-like DNA-binding domain superfamily/Winged helix DNA-binding domain"/>
    <property type="match status" value="1"/>
</dbReference>
<dbReference type="InterPro" id="IPR011047">
    <property type="entry name" value="Quinoprotein_ADH-like_sf"/>
</dbReference>
<sequence length="934" mass="107658">MIKSIVRMFFLLFSLTFLQAQGLPPVVNYTPNIYNADNQNWMLTQGPDKTIYVANNKGLLVFNGAQWDLYPSPNGTIVRGVKAVDNKLYTGAYMDFGVWEKDKTGIFQYTSIVKKQEVSMIEDEHIWNIEQYGQYLLFQSLDRIYIYDTQDGNIEMITPEGQVVRLFLVNDDLFFQVKDKGLYTIEKGEPNLFSSNTVLIKERLINLFDIEGQLTGITENNGFLKINKESVIPWEILDNESIKQYTIYSAIQRKNKSIVLGTIENGIIQLSKDGVIEYQIEKESGLNNNTALALLEDKDQNLWIGLDAGIDCVNSQSPFYQYIDVSGKLGTIYASAYVNGYIYLGTNQGVFYKLDGSKSDFTRMTGIEGQVWSLRVIDGTLFCGHNNGTFIIENEKQQLVANIEGTWDIKKIPGRKDLLLQGNYGGLYVLEKTSDGWRVRNKIKNFVNSSKHFEITNDYRIFVNHEYKGVFEIKTDAQYQEASEVFKHTDVTIGKHSSLSRLDDVIFYANEEGVFVYNLEDKKFKIEEKLSTIFDEDAFVTGKLIEDQDKLWTFTRENLISVSRDKLDGDYTIKKISIPLGLRNTVEGYESFVKIRENEYILGTSNGFIIVDISKNENTIQEYKINLKSVSVHKLGKKYGLVPFEENVEFSSNENNLKFSFGVPEYDKFLTTEYSYLLEGLYDFWSPWSSDSNAHFENLPPGSYVFKAKARVGGSETTNEITYDFVVERPWYLSNVSIILYVILTTLLFVALNGFYKRYYKKQQELALYKTKKDMELKALENEKQIIELNNANLKQDIDARNRELAVSTMNMINKTKVLNTIKSALLKTEKIEDIKSIVSLVDKTIENEEDWNFFEEAFNHADKDFFRKVKEIHSSLTANDLKLCVYLRLNMSSKEIAPLLNISSRSVEIKRYRLRKKLNLSRDVNLNDYFINL</sequence>
<protein>
    <submittedName>
        <fullName evidence="5">Triple tyrosine motif-containing protein</fullName>
    </submittedName>
</protein>
<evidence type="ECO:0000313" key="6">
    <source>
        <dbReference type="Proteomes" id="UP001596043"/>
    </source>
</evidence>
<accession>A0ABV9HSV1</accession>
<keyword evidence="2" id="KW-0812">Transmembrane</keyword>
<dbReference type="Gene3D" id="2.130.10.10">
    <property type="entry name" value="YVTN repeat-like/Quinoprotein amine dehydrogenase"/>
    <property type="match status" value="2"/>
</dbReference>